<dbReference type="eggNOG" id="ENOG5033NK0">
    <property type="taxonomic scope" value="Bacteria"/>
</dbReference>
<evidence type="ECO:0000313" key="2">
    <source>
        <dbReference type="Proteomes" id="UP000010475"/>
    </source>
</evidence>
<dbReference type="Proteomes" id="UP000010475">
    <property type="component" value="Chromosome"/>
</dbReference>
<protein>
    <submittedName>
        <fullName evidence="1">Uncharacterized protein</fullName>
    </submittedName>
</protein>
<keyword evidence="2" id="KW-1185">Reference proteome</keyword>
<sequence length="80" mass="9085">MKTLEIKVTITSDGKLLVNSPVDMPVGEYDAVLVLDDRPIQNRIQSSVQNAQSLFRQYIPASRKISEELIQERRLEALSE</sequence>
<name>K9WU73_9NOST</name>
<dbReference type="EMBL" id="CP003642">
    <property type="protein sequence ID" value="AFZ23753.1"/>
    <property type="molecule type" value="Genomic_DNA"/>
</dbReference>
<dbReference type="AlphaFoldDB" id="K9WU73"/>
<dbReference type="PATRIC" id="fig|56107.3.peg.1658"/>
<proteinExistence type="predicted"/>
<dbReference type="KEGG" id="csg:Cylst_1469"/>
<dbReference type="OrthoDB" id="515025at2"/>
<dbReference type="STRING" id="56107.Cylst_1469"/>
<dbReference type="HOGENOM" id="CLU_2586201_0_0_3"/>
<accession>K9WU73</accession>
<reference evidence="1 2" key="1">
    <citation type="submission" date="2012-06" db="EMBL/GenBank/DDBJ databases">
        <title>Finished chromosome of genome of Cylindrospermum stagnale PCC 7417.</title>
        <authorList>
            <consortium name="US DOE Joint Genome Institute"/>
            <person name="Gugger M."/>
            <person name="Coursin T."/>
            <person name="Rippka R."/>
            <person name="Tandeau De Marsac N."/>
            <person name="Huntemann M."/>
            <person name="Wei C.-L."/>
            <person name="Han J."/>
            <person name="Detter J.C."/>
            <person name="Han C."/>
            <person name="Tapia R."/>
            <person name="Chen A."/>
            <person name="Kyrpides N."/>
            <person name="Mavromatis K."/>
            <person name="Markowitz V."/>
            <person name="Szeto E."/>
            <person name="Ivanova N."/>
            <person name="Pagani I."/>
            <person name="Pati A."/>
            <person name="Goodwin L."/>
            <person name="Nordberg H.P."/>
            <person name="Cantor M.N."/>
            <person name="Hua S.X."/>
            <person name="Woyke T."/>
            <person name="Kerfeld C.A."/>
        </authorList>
    </citation>
    <scope>NUCLEOTIDE SEQUENCE [LARGE SCALE GENOMIC DNA]</scope>
    <source>
        <strain evidence="1 2">PCC 7417</strain>
    </source>
</reference>
<organism evidence="1 2">
    <name type="scientific">Cylindrospermum stagnale PCC 7417</name>
    <dbReference type="NCBI Taxonomy" id="56107"/>
    <lineage>
        <taxon>Bacteria</taxon>
        <taxon>Bacillati</taxon>
        <taxon>Cyanobacteriota</taxon>
        <taxon>Cyanophyceae</taxon>
        <taxon>Nostocales</taxon>
        <taxon>Nostocaceae</taxon>
        <taxon>Cylindrospermum</taxon>
    </lineage>
</organism>
<dbReference type="RefSeq" id="WP_015207009.1">
    <property type="nucleotide sequence ID" value="NC_019757.1"/>
</dbReference>
<gene>
    <name evidence="1" type="ORF">Cylst_1469</name>
</gene>
<evidence type="ECO:0000313" key="1">
    <source>
        <dbReference type="EMBL" id="AFZ23753.1"/>
    </source>
</evidence>